<accession>A0A967C2H2</accession>
<evidence type="ECO:0000256" key="1">
    <source>
        <dbReference type="SAM" id="MobiDB-lite"/>
    </source>
</evidence>
<protein>
    <submittedName>
        <fullName evidence="2">Uncharacterized protein</fullName>
    </submittedName>
</protein>
<comment type="caution">
    <text evidence="2">The sequence shown here is derived from an EMBL/GenBank/DDBJ whole genome shotgun (WGS) entry which is preliminary data.</text>
</comment>
<evidence type="ECO:0000313" key="2">
    <source>
        <dbReference type="EMBL" id="NIA67060.1"/>
    </source>
</evidence>
<gene>
    <name evidence="2" type="ORF">HBA54_00470</name>
</gene>
<keyword evidence="3" id="KW-1185">Reference proteome</keyword>
<dbReference type="RefSeq" id="WP_167220349.1">
    <property type="nucleotide sequence ID" value="NZ_JAAQPH010000001.1"/>
</dbReference>
<evidence type="ECO:0000313" key="3">
    <source>
        <dbReference type="Proteomes" id="UP000761264"/>
    </source>
</evidence>
<sequence>MRKTKAPLKSGRKDDMIAGQESRSESTPLVATQHGDAKPEARIDLERLVWDPEYRKAVRHLLDREE</sequence>
<dbReference type="Proteomes" id="UP000761264">
    <property type="component" value="Unassembled WGS sequence"/>
</dbReference>
<organism evidence="2 3">
    <name type="scientific">Pelagibius litoralis</name>
    <dbReference type="NCBI Taxonomy" id="374515"/>
    <lineage>
        <taxon>Bacteria</taxon>
        <taxon>Pseudomonadati</taxon>
        <taxon>Pseudomonadota</taxon>
        <taxon>Alphaproteobacteria</taxon>
        <taxon>Rhodospirillales</taxon>
        <taxon>Rhodovibrionaceae</taxon>
        <taxon>Pelagibius</taxon>
    </lineage>
</organism>
<dbReference type="AlphaFoldDB" id="A0A967C2H2"/>
<reference evidence="2" key="1">
    <citation type="submission" date="2020-03" db="EMBL/GenBank/DDBJ databases">
        <title>Genome of Pelagibius litoralis DSM 21314T.</title>
        <authorList>
            <person name="Wang G."/>
        </authorList>
    </citation>
    <scope>NUCLEOTIDE SEQUENCE</scope>
    <source>
        <strain evidence="2">DSM 21314</strain>
    </source>
</reference>
<name>A0A967C2H2_9PROT</name>
<proteinExistence type="predicted"/>
<feature type="region of interest" description="Disordered" evidence="1">
    <location>
        <begin position="1"/>
        <end position="38"/>
    </location>
</feature>
<dbReference type="EMBL" id="JAAQPH010000001">
    <property type="protein sequence ID" value="NIA67060.1"/>
    <property type="molecule type" value="Genomic_DNA"/>
</dbReference>